<dbReference type="Proteomes" id="UP001454036">
    <property type="component" value="Unassembled WGS sequence"/>
</dbReference>
<evidence type="ECO:0000259" key="1">
    <source>
        <dbReference type="Pfam" id="PF17919"/>
    </source>
</evidence>
<dbReference type="SUPFAM" id="SSF56672">
    <property type="entry name" value="DNA/RNA polymerases"/>
    <property type="match status" value="1"/>
</dbReference>
<reference evidence="2 3" key="1">
    <citation type="submission" date="2024-01" db="EMBL/GenBank/DDBJ databases">
        <title>The complete chloroplast genome sequence of Lithospermum erythrorhizon: insights into the phylogenetic relationship among Boraginaceae species and the maternal lineages of purple gromwells.</title>
        <authorList>
            <person name="Okada T."/>
            <person name="Watanabe K."/>
        </authorList>
    </citation>
    <scope>NUCLEOTIDE SEQUENCE [LARGE SCALE GENOMIC DNA]</scope>
</reference>
<proteinExistence type="predicted"/>
<dbReference type="Pfam" id="PF17919">
    <property type="entry name" value="RT_RNaseH_2"/>
    <property type="match status" value="1"/>
</dbReference>
<dbReference type="InterPro" id="IPR041577">
    <property type="entry name" value="RT_RNaseH_2"/>
</dbReference>
<protein>
    <recommendedName>
        <fullName evidence="1">Reverse transcriptase/retrotransposon-derived protein RNase H-like domain-containing protein</fullName>
    </recommendedName>
</protein>
<organism evidence="2 3">
    <name type="scientific">Lithospermum erythrorhizon</name>
    <name type="common">Purple gromwell</name>
    <name type="synonym">Lithospermum officinale var. erythrorhizon</name>
    <dbReference type="NCBI Taxonomy" id="34254"/>
    <lineage>
        <taxon>Eukaryota</taxon>
        <taxon>Viridiplantae</taxon>
        <taxon>Streptophyta</taxon>
        <taxon>Embryophyta</taxon>
        <taxon>Tracheophyta</taxon>
        <taxon>Spermatophyta</taxon>
        <taxon>Magnoliopsida</taxon>
        <taxon>eudicotyledons</taxon>
        <taxon>Gunneridae</taxon>
        <taxon>Pentapetalae</taxon>
        <taxon>asterids</taxon>
        <taxon>lamiids</taxon>
        <taxon>Boraginales</taxon>
        <taxon>Boraginaceae</taxon>
        <taxon>Boraginoideae</taxon>
        <taxon>Lithospermeae</taxon>
        <taxon>Lithospermum</taxon>
    </lineage>
</organism>
<evidence type="ECO:0000313" key="3">
    <source>
        <dbReference type="Proteomes" id="UP001454036"/>
    </source>
</evidence>
<keyword evidence="3" id="KW-1185">Reference proteome</keyword>
<dbReference type="PANTHER" id="PTHR48475">
    <property type="entry name" value="RIBONUCLEASE H"/>
    <property type="match status" value="1"/>
</dbReference>
<evidence type="ECO:0000313" key="2">
    <source>
        <dbReference type="EMBL" id="GAA0162303.1"/>
    </source>
</evidence>
<dbReference type="InterPro" id="IPR043502">
    <property type="entry name" value="DNA/RNA_pol_sf"/>
</dbReference>
<dbReference type="EMBL" id="BAABME010021075">
    <property type="protein sequence ID" value="GAA0162303.1"/>
    <property type="molecule type" value="Genomic_DNA"/>
</dbReference>
<feature type="domain" description="Reverse transcriptase/retrotransposon-derived protein RNase H-like" evidence="1">
    <location>
        <begin position="3"/>
        <end position="67"/>
    </location>
</feature>
<comment type="caution">
    <text evidence="2">The sequence shown here is derived from an EMBL/GenBank/DDBJ whole genome shotgun (WGS) entry which is preliminary data.</text>
</comment>
<name>A0AAV3QIE6_LITER</name>
<gene>
    <name evidence="2" type="ORF">LIER_39390</name>
</gene>
<accession>A0AAV3QIE6</accession>
<dbReference type="PANTHER" id="PTHR48475:SF1">
    <property type="entry name" value="RNASE H TYPE-1 DOMAIN-CONTAINING PROTEIN"/>
    <property type="match status" value="1"/>
</dbReference>
<dbReference type="AlphaFoldDB" id="A0AAV3QIE6"/>
<sequence>MKLPVLDAPFQGNALIIYVVAQERSVGALLAKENGKAKENALYYLSRMMKPNELKYARIERLCLTLIILSES</sequence>